<dbReference type="GO" id="GO:0003723">
    <property type="term" value="F:RNA binding"/>
    <property type="evidence" value="ECO:0007669"/>
    <property type="project" value="UniProtKB-KW"/>
</dbReference>
<evidence type="ECO:0000313" key="9">
    <source>
        <dbReference type="EMBL" id="PTE22717.1"/>
    </source>
</evidence>
<keyword evidence="6" id="KW-0460">Magnesium</keyword>
<dbReference type="GO" id="GO:0004540">
    <property type="term" value="F:RNA nuclease activity"/>
    <property type="evidence" value="ECO:0007669"/>
    <property type="project" value="InterPro"/>
</dbReference>
<dbReference type="GO" id="GO:0005737">
    <property type="term" value="C:cytoplasm"/>
    <property type="evidence" value="ECO:0007669"/>
    <property type="project" value="TreeGrafter"/>
</dbReference>
<feature type="domain" description="RNA-binding protein AU-1/Ribonuclease E/G" evidence="8">
    <location>
        <begin position="212"/>
        <end position="336"/>
    </location>
</feature>
<accession>A0A2T4JY48</accession>
<dbReference type="PANTHER" id="PTHR30001:SF1">
    <property type="entry name" value="RIBONUCLEASE E_G-LIKE PROTEIN, CHLOROPLASTIC"/>
    <property type="match status" value="1"/>
</dbReference>
<keyword evidence="10" id="KW-1185">Reference proteome</keyword>
<dbReference type="InterPro" id="IPR019307">
    <property type="entry name" value="RNA-bd_AU-1/RNase_E/G"/>
</dbReference>
<dbReference type="EMBL" id="PZKG01000016">
    <property type="protein sequence ID" value="PTE22717.1"/>
    <property type="molecule type" value="Genomic_DNA"/>
</dbReference>
<dbReference type="GO" id="GO:0016787">
    <property type="term" value="F:hydrolase activity"/>
    <property type="evidence" value="ECO:0007669"/>
    <property type="project" value="UniProtKB-KW"/>
</dbReference>
<proteinExistence type="predicted"/>
<keyword evidence="7" id="KW-0694">RNA-binding</keyword>
<dbReference type="GO" id="GO:0004519">
    <property type="term" value="F:endonuclease activity"/>
    <property type="evidence" value="ECO:0007669"/>
    <property type="project" value="UniProtKB-KW"/>
</dbReference>
<evidence type="ECO:0000313" key="10">
    <source>
        <dbReference type="Proteomes" id="UP000241010"/>
    </source>
</evidence>
<dbReference type="InterPro" id="IPR004659">
    <property type="entry name" value="RNase_E/G"/>
</dbReference>
<evidence type="ECO:0000256" key="4">
    <source>
        <dbReference type="ARBA" id="ARBA00022759"/>
    </source>
</evidence>
<keyword evidence="3" id="KW-0479">Metal-binding</keyword>
<gene>
    <name evidence="9" type="ORF">C5F48_05630</name>
</gene>
<dbReference type="PANTHER" id="PTHR30001">
    <property type="entry name" value="RIBONUCLEASE"/>
    <property type="match status" value="1"/>
</dbReference>
<feature type="domain" description="RNA-binding protein AU-1/Ribonuclease E/G" evidence="8">
    <location>
        <begin position="103"/>
        <end position="208"/>
    </location>
</feature>
<evidence type="ECO:0000256" key="2">
    <source>
        <dbReference type="ARBA" id="ARBA00022722"/>
    </source>
</evidence>
<reference evidence="9 10" key="1">
    <citation type="submission" date="2018-03" db="EMBL/GenBank/DDBJ databases">
        <title>Cereibacter changlensis.</title>
        <authorList>
            <person name="Meyer T.E."/>
            <person name="Miller S."/>
            <person name="Lodha T."/>
            <person name="Gandham S."/>
            <person name="Chintalapati S."/>
            <person name="Chintalapati V.R."/>
        </authorList>
    </citation>
    <scope>NUCLEOTIDE SEQUENCE [LARGE SCALE GENOMIC DNA]</scope>
    <source>
        <strain evidence="9 10">JA139</strain>
    </source>
</reference>
<dbReference type="GO" id="GO:0046872">
    <property type="term" value="F:metal ion binding"/>
    <property type="evidence" value="ECO:0007669"/>
    <property type="project" value="UniProtKB-KW"/>
</dbReference>
<evidence type="ECO:0000259" key="8">
    <source>
        <dbReference type="Pfam" id="PF10150"/>
    </source>
</evidence>
<keyword evidence="5" id="KW-0378">Hydrolase</keyword>
<evidence type="ECO:0000256" key="5">
    <source>
        <dbReference type="ARBA" id="ARBA00022801"/>
    </source>
</evidence>
<dbReference type="GO" id="GO:0006364">
    <property type="term" value="P:rRNA processing"/>
    <property type="evidence" value="ECO:0007669"/>
    <property type="project" value="TreeGrafter"/>
</dbReference>
<keyword evidence="2" id="KW-0540">Nuclease</keyword>
<dbReference type="RefSeq" id="WP_107662934.1">
    <property type="nucleotide sequence ID" value="NZ_PZKG01000016.1"/>
</dbReference>
<dbReference type="Proteomes" id="UP000241010">
    <property type="component" value="Unassembled WGS sequence"/>
</dbReference>
<organism evidence="9 10">
    <name type="scientific">Cereibacter changlensis JA139</name>
    <dbReference type="NCBI Taxonomy" id="1188249"/>
    <lineage>
        <taxon>Bacteria</taxon>
        <taxon>Pseudomonadati</taxon>
        <taxon>Pseudomonadota</taxon>
        <taxon>Alphaproteobacteria</taxon>
        <taxon>Rhodobacterales</taxon>
        <taxon>Paracoccaceae</taxon>
        <taxon>Cereibacter</taxon>
    </lineage>
</organism>
<evidence type="ECO:0000256" key="6">
    <source>
        <dbReference type="ARBA" id="ARBA00022842"/>
    </source>
</evidence>
<comment type="cofactor">
    <cofactor evidence="1">
        <name>Mg(2+)</name>
        <dbReference type="ChEBI" id="CHEBI:18420"/>
    </cofactor>
</comment>
<dbReference type="AlphaFoldDB" id="A0A2T4JY48"/>
<evidence type="ECO:0000256" key="1">
    <source>
        <dbReference type="ARBA" id="ARBA00001946"/>
    </source>
</evidence>
<dbReference type="OrthoDB" id="9804278at2"/>
<evidence type="ECO:0000256" key="7">
    <source>
        <dbReference type="ARBA" id="ARBA00022884"/>
    </source>
</evidence>
<keyword evidence="4" id="KW-0255">Endonuclease</keyword>
<dbReference type="Pfam" id="PF10150">
    <property type="entry name" value="RNase_E_G"/>
    <property type="match status" value="2"/>
</dbReference>
<comment type="caution">
    <text evidence="9">The sequence shown here is derived from an EMBL/GenBank/DDBJ whole genome shotgun (WGS) entry which is preliminary data.</text>
</comment>
<name>A0A2T4JY48_9RHOB</name>
<sequence>MKGRVVVLDSLRGRAAAALVVDGQLEDLLIDGEGEAPAPEAIYRAVVDRQMKGQGGVFVKLPGATGFLRQVSGLAPGQSVLVQVTGAAEPGKAVPVTTRLLFKSRLCILTPGAPGLNISRRIREEDLREELTALAAEAMQGAAPDLGAILRSACESAEAEEIATDLRAMRDLAEAVLVDTKGGPELLVDAPGAHELAWRDWSDPAPDEVAEAEGSFAAHGVEEMIDAVLDFEVPLPGGGHMVIEPTRALVAVDVNTGADTSPAAGMKANVAAARDLPRQLRLRGLGGQVVVDFAPMPKRDRATLEQVLRAAFRGESAETSLAGWTPLGLYELVRKRDRAPLSELLR</sequence>
<protein>
    <submittedName>
        <fullName evidence="9">Ribonuclease G</fullName>
    </submittedName>
</protein>
<evidence type="ECO:0000256" key="3">
    <source>
        <dbReference type="ARBA" id="ARBA00022723"/>
    </source>
</evidence>